<reference evidence="1 2" key="1">
    <citation type="submission" date="2014-09" db="EMBL/GenBank/DDBJ databases">
        <title>A draft genome sequence for Xanthomonas axonopodis pv. vasculorum NCPPB 900.</title>
        <authorList>
            <person name="Harrison J."/>
            <person name="Studholme D.J."/>
        </authorList>
    </citation>
    <scope>NUCLEOTIDE SEQUENCE [LARGE SCALE GENOMIC DNA]</scope>
    <source>
        <strain evidence="1 2">NCPPB 900</strain>
    </source>
</reference>
<evidence type="ECO:0000313" key="1">
    <source>
        <dbReference type="EMBL" id="KGE52527.1"/>
    </source>
</evidence>
<name>A0A098Q3J3_9XANT</name>
<dbReference type="STRING" id="325777.GW15_0207995"/>
<proteinExistence type="predicted"/>
<organism evidence="1 2">
    <name type="scientific">Xanthomonas axonopodis pv. vasculorum</name>
    <dbReference type="NCBI Taxonomy" id="325777"/>
    <lineage>
        <taxon>Bacteria</taxon>
        <taxon>Pseudomonadati</taxon>
        <taxon>Pseudomonadota</taxon>
        <taxon>Gammaproteobacteria</taxon>
        <taxon>Lysobacterales</taxon>
        <taxon>Lysobacteraceae</taxon>
        <taxon>Xanthomonas</taxon>
    </lineage>
</organism>
<dbReference type="Proteomes" id="UP000028012">
    <property type="component" value="Unassembled WGS sequence"/>
</dbReference>
<protein>
    <submittedName>
        <fullName evidence="1">Uncharacterized protein</fullName>
    </submittedName>
</protein>
<dbReference type="AlphaFoldDB" id="A0A098Q3J3"/>
<dbReference type="eggNOG" id="COG0457">
    <property type="taxonomic scope" value="Bacteria"/>
</dbReference>
<dbReference type="EMBL" id="JPHD02000059">
    <property type="protein sequence ID" value="KGE52527.1"/>
    <property type="molecule type" value="Genomic_DNA"/>
</dbReference>
<evidence type="ECO:0000313" key="2">
    <source>
        <dbReference type="Proteomes" id="UP000028012"/>
    </source>
</evidence>
<dbReference type="InterPro" id="IPR036701">
    <property type="entry name" value="RraB-like_sf"/>
</dbReference>
<comment type="caution">
    <text evidence="1">The sequence shown here is derived from an EMBL/GenBank/DDBJ whole genome shotgun (WGS) entry which is preliminary data.</text>
</comment>
<dbReference type="HOGENOM" id="CLU_147814_0_0_6"/>
<dbReference type="InterPro" id="IPR009671">
    <property type="entry name" value="RraB_dom"/>
</dbReference>
<dbReference type="SUPFAM" id="SSF89946">
    <property type="entry name" value="Hypothetical protein VC0424"/>
    <property type="match status" value="1"/>
</dbReference>
<dbReference type="GeneID" id="58003661"/>
<accession>A0A098Q3J3</accession>
<gene>
    <name evidence="1" type="ORF">GW15_0207995</name>
</gene>
<dbReference type="Pfam" id="PF06877">
    <property type="entry name" value="RraB"/>
    <property type="match status" value="1"/>
</dbReference>
<dbReference type="RefSeq" id="WP_042822140.1">
    <property type="nucleotide sequence ID" value="NZ_CP053649.1"/>
</dbReference>
<sequence>MAITISALTQMFDHIRSETDWNLDGPLRWEYFFADPAQEPLQKLAEQLAQDGYRVIDIFLGERDEDDGDDEESYFLHVDKKEHHTIESLNQRNAQFDALAKRFHVVAYDGMDVGPA</sequence>
<dbReference type="Gene3D" id="3.30.70.970">
    <property type="entry name" value="RraB-like"/>
    <property type="match status" value="1"/>
</dbReference>